<dbReference type="InterPro" id="IPR050600">
    <property type="entry name" value="SETD3_SETD6_MTase"/>
</dbReference>
<feature type="compositionally biased region" description="Acidic residues" evidence="4">
    <location>
        <begin position="81"/>
        <end position="98"/>
    </location>
</feature>
<comment type="caution">
    <text evidence="6">The sequence shown here is derived from an EMBL/GenBank/DDBJ whole genome shotgun (WGS) entry which is preliminary data.</text>
</comment>
<dbReference type="GO" id="GO:0032259">
    <property type="term" value="P:methylation"/>
    <property type="evidence" value="ECO:0007669"/>
    <property type="project" value="UniProtKB-KW"/>
</dbReference>
<dbReference type="Gene3D" id="3.90.1420.10">
    <property type="entry name" value="Rubisco LSMT, substrate-binding domain"/>
    <property type="match status" value="1"/>
</dbReference>
<evidence type="ECO:0000259" key="5">
    <source>
        <dbReference type="PROSITE" id="PS50280"/>
    </source>
</evidence>
<keyword evidence="3" id="KW-0949">S-adenosyl-L-methionine</keyword>
<evidence type="ECO:0000313" key="7">
    <source>
        <dbReference type="Proteomes" id="UP000624244"/>
    </source>
</evidence>
<dbReference type="PROSITE" id="PS50280">
    <property type="entry name" value="SET"/>
    <property type="match status" value="1"/>
</dbReference>
<evidence type="ECO:0000256" key="4">
    <source>
        <dbReference type="SAM" id="MobiDB-lite"/>
    </source>
</evidence>
<dbReference type="PANTHER" id="PTHR13271">
    <property type="entry name" value="UNCHARACTERIZED PUTATIVE METHYLTRANSFERASE"/>
    <property type="match status" value="1"/>
</dbReference>
<name>A0A8H6DQC5_COCSA</name>
<organism evidence="6 7">
    <name type="scientific">Cochliobolus sativus</name>
    <name type="common">Common root rot and spot blotch fungus</name>
    <name type="synonym">Bipolaris sorokiniana</name>
    <dbReference type="NCBI Taxonomy" id="45130"/>
    <lineage>
        <taxon>Eukaryota</taxon>
        <taxon>Fungi</taxon>
        <taxon>Dikarya</taxon>
        <taxon>Ascomycota</taxon>
        <taxon>Pezizomycotina</taxon>
        <taxon>Dothideomycetes</taxon>
        <taxon>Pleosporomycetidae</taxon>
        <taxon>Pleosporales</taxon>
        <taxon>Pleosporineae</taxon>
        <taxon>Pleosporaceae</taxon>
        <taxon>Bipolaris</taxon>
    </lineage>
</organism>
<dbReference type="InterPro" id="IPR001214">
    <property type="entry name" value="SET_dom"/>
</dbReference>
<reference evidence="6" key="1">
    <citation type="submission" date="2019-11" db="EMBL/GenBank/DDBJ databases">
        <title>Bipolaris sorokiniana Genome sequencing.</title>
        <authorList>
            <person name="Wang H."/>
        </authorList>
    </citation>
    <scope>NUCLEOTIDE SEQUENCE</scope>
</reference>
<dbReference type="PANTHER" id="PTHR13271:SF34">
    <property type="entry name" value="N-LYSINE METHYLTRANSFERASE SETD6"/>
    <property type="match status" value="1"/>
</dbReference>
<dbReference type="Pfam" id="PF00856">
    <property type="entry name" value="SET"/>
    <property type="match status" value="1"/>
</dbReference>
<protein>
    <recommendedName>
        <fullName evidence="5">SET domain-containing protein</fullName>
    </recommendedName>
</protein>
<accession>A0A8H6DQC5</accession>
<dbReference type="InterPro" id="IPR036464">
    <property type="entry name" value="Rubisco_LSMT_subst-bd_sf"/>
</dbReference>
<evidence type="ECO:0000256" key="2">
    <source>
        <dbReference type="ARBA" id="ARBA00022679"/>
    </source>
</evidence>
<keyword evidence="2" id="KW-0808">Transferase</keyword>
<dbReference type="Pfam" id="PF09273">
    <property type="entry name" value="Rubis-subs-bind"/>
    <property type="match status" value="1"/>
</dbReference>
<sequence>MANFQSASNRFLAWFKDCGGVFRDDLLEVRDLRSKDAGRGIIAKQDIPEDTTLFTIPRNIIISIQTSDLAEKLPGIFEQPVDADDDNEDDDNEDDQDHEPEALDSWGSLILVMLYEYLQGEASRWKTYLDILPQAFETPIFWTPDELKELEGTSLTTEKIGKKESDRMLRERILPIVTSHPDVFSPPGAPRLNEDDLLSLAHRMGSTIMAYAFDLENEEEQSEDEEDGWIEDRDGKSLIGMVPMADMLNANAEFNAHVHHGDQLQVTSLRESIPAGSEILNYYGPLPSSELLRRYGYVTSEHHRYDVAEISWSLVRTALAEELKLSEDTIADIEVGIFLLPASTGRNGDVERKLESELEEFFVIERDAGEPSSYGTLTQPPVLREISTELEEQTKAFLKALKKRDPKRKRSETICDTVLEKALRTRLGQYPTSAKQDESLLSKEGLSKRHRMAVEVRLGEKRLLQEALALVQAGKNTVREHEEEGRVGKKAKRAS</sequence>
<keyword evidence="1" id="KW-0489">Methyltransferase</keyword>
<feature type="region of interest" description="Disordered" evidence="4">
    <location>
        <begin position="79"/>
        <end position="100"/>
    </location>
</feature>
<dbReference type="Gene3D" id="3.90.1410.10">
    <property type="entry name" value="set domain protein methyltransferase, domain 1"/>
    <property type="match status" value="1"/>
</dbReference>
<dbReference type="InterPro" id="IPR046341">
    <property type="entry name" value="SET_dom_sf"/>
</dbReference>
<feature type="domain" description="SET" evidence="5">
    <location>
        <begin position="25"/>
        <end position="284"/>
    </location>
</feature>
<dbReference type="GO" id="GO:0016279">
    <property type="term" value="F:protein-lysine N-methyltransferase activity"/>
    <property type="evidence" value="ECO:0007669"/>
    <property type="project" value="UniProtKB-UniRule"/>
</dbReference>
<evidence type="ECO:0000256" key="1">
    <source>
        <dbReference type="ARBA" id="ARBA00022603"/>
    </source>
</evidence>
<dbReference type="GO" id="GO:0005634">
    <property type="term" value="C:nucleus"/>
    <property type="evidence" value="ECO:0007669"/>
    <property type="project" value="UniProtKB-SubCell"/>
</dbReference>
<dbReference type="EMBL" id="WNKQ01000030">
    <property type="protein sequence ID" value="KAF5844112.1"/>
    <property type="molecule type" value="Genomic_DNA"/>
</dbReference>
<dbReference type="Proteomes" id="UP000624244">
    <property type="component" value="Unassembled WGS sequence"/>
</dbReference>
<dbReference type="SUPFAM" id="SSF82199">
    <property type="entry name" value="SET domain"/>
    <property type="match status" value="1"/>
</dbReference>
<proteinExistence type="predicted"/>
<evidence type="ECO:0000256" key="3">
    <source>
        <dbReference type="ARBA" id="ARBA00022691"/>
    </source>
</evidence>
<dbReference type="AlphaFoldDB" id="A0A8H6DQC5"/>
<dbReference type="InterPro" id="IPR015353">
    <property type="entry name" value="Rubisco_LSMT_subst-bd"/>
</dbReference>
<evidence type="ECO:0000313" key="6">
    <source>
        <dbReference type="EMBL" id="KAF5844112.1"/>
    </source>
</evidence>
<dbReference type="SUPFAM" id="SSF81822">
    <property type="entry name" value="RuBisCo LSMT C-terminal, substrate-binding domain"/>
    <property type="match status" value="1"/>
</dbReference>
<gene>
    <name evidence="6" type="ORF">GGP41_010177</name>
</gene>